<dbReference type="Gene3D" id="1.20.1720.10">
    <property type="entry name" value="Multidrug resistance protein D"/>
    <property type="match status" value="1"/>
</dbReference>
<proteinExistence type="inferred from homology"/>
<comment type="similarity">
    <text evidence="2">Belongs to the major facilitator superfamily.</text>
</comment>
<feature type="compositionally biased region" description="Polar residues" evidence="6">
    <location>
        <begin position="46"/>
        <end position="61"/>
    </location>
</feature>
<protein>
    <recommendedName>
        <fullName evidence="8">Major facilitator superfamily (MFS) profile domain-containing protein</fullName>
    </recommendedName>
</protein>
<feature type="region of interest" description="Disordered" evidence="6">
    <location>
        <begin position="1"/>
        <end position="87"/>
    </location>
</feature>
<dbReference type="GO" id="GO:0022857">
    <property type="term" value="F:transmembrane transporter activity"/>
    <property type="evidence" value="ECO:0007669"/>
    <property type="project" value="InterPro"/>
</dbReference>
<keyword evidence="4 7" id="KW-1133">Transmembrane helix</keyword>
<dbReference type="Pfam" id="PF07690">
    <property type="entry name" value="MFS_1"/>
    <property type="match status" value="1"/>
</dbReference>
<organism evidence="9 10">
    <name type="scientific">Emergomyces africanus</name>
    <dbReference type="NCBI Taxonomy" id="1955775"/>
    <lineage>
        <taxon>Eukaryota</taxon>
        <taxon>Fungi</taxon>
        <taxon>Dikarya</taxon>
        <taxon>Ascomycota</taxon>
        <taxon>Pezizomycotina</taxon>
        <taxon>Eurotiomycetes</taxon>
        <taxon>Eurotiomycetidae</taxon>
        <taxon>Onygenales</taxon>
        <taxon>Ajellomycetaceae</taxon>
        <taxon>Emergomyces</taxon>
    </lineage>
</organism>
<keyword evidence="3 7" id="KW-0812">Transmembrane</keyword>
<keyword evidence="10" id="KW-1185">Reference proteome</keyword>
<evidence type="ECO:0000256" key="1">
    <source>
        <dbReference type="ARBA" id="ARBA00004141"/>
    </source>
</evidence>
<reference evidence="9 10" key="1">
    <citation type="submission" date="2015-07" db="EMBL/GenBank/DDBJ databases">
        <title>Emmonsia species relationships and genome sequence.</title>
        <authorList>
            <person name="Cuomo C.A."/>
            <person name="Schwartz I.S."/>
            <person name="Kenyon C."/>
            <person name="de Hoog G.S."/>
            <person name="Govender N.P."/>
            <person name="Botha A."/>
            <person name="Moreno L."/>
            <person name="de Vries M."/>
            <person name="Munoz J.F."/>
            <person name="Stielow J.B."/>
        </authorList>
    </citation>
    <scope>NUCLEOTIDE SEQUENCE [LARGE SCALE GENOMIC DNA]</scope>
    <source>
        <strain evidence="9 10">CBS 136260</strain>
    </source>
</reference>
<dbReference type="SUPFAM" id="SSF103473">
    <property type="entry name" value="MFS general substrate transporter"/>
    <property type="match status" value="1"/>
</dbReference>
<dbReference type="AlphaFoldDB" id="A0A1B7P191"/>
<feature type="transmembrane region" description="Helical" evidence="7">
    <location>
        <begin position="94"/>
        <end position="112"/>
    </location>
</feature>
<comment type="caution">
    <text evidence="9">The sequence shown here is derived from an EMBL/GenBank/DDBJ whole genome shotgun (WGS) entry which is preliminary data.</text>
</comment>
<sequence length="208" mass="21688">MTTSEIEHSHDDAVTLSSKTASRPSSPANEHASSNNKVDLEKGASPSASAVDGSQSPNQLGSGSGGAPTDSDRVDWDGPDDPMHPYNWPRSKKVGIVVGIALISFLTPLGSSMFAPGTAEAMREFKATSPELASFVVSVYLIGYAFGPLINAPLSELYGRAYLYHACNVLFIVFNIACAVAPNLPALIVFRFLAGSAGSCPLTIGAAQ</sequence>
<evidence type="ECO:0000256" key="5">
    <source>
        <dbReference type="ARBA" id="ARBA00023136"/>
    </source>
</evidence>
<comment type="subcellular location">
    <subcellularLocation>
        <location evidence="1">Membrane</location>
        <topology evidence="1">Multi-pass membrane protein</topology>
    </subcellularLocation>
</comment>
<dbReference type="InterPro" id="IPR020846">
    <property type="entry name" value="MFS_dom"/>
</dbReference>
<dbReference type="OrthoDB" id="5296287at2759"/>
<evidence type="ECO:0000256" key="7">
    <source>
        <dbReference type="SAM" id="Phobius"/>
    </source>
</evidence>
<gene>
    <name evidence="9" type="ORF">ACJ72_02862</name>
</gene>
<evidence type="ECO:0000256" key="6">
    <source>
        <dbReference type="SAM" id="MobiDB-lite"/>
    </source>
</evidence>
<evidence type="ECO:0000313" key="10">
    <source>
        <dbReference type="Proteomes" id="UP000091918"/>
    </source>
</evidence>
<dbReference type="PANTHER" id="PTHR23502">
    <property type="entry name" value="MAJOR FACILITATOR SUPERFAMILY"/>
    <property type="match status" value="1"/>
</dbReference>
<dbReference type="PANTHER" id="PTHR23502:SF68">
    <property type="entry name" value="MULTIDRUG TRANSPORTER, PUTATIVE (AFU_ORTHOLOGUE AFUA_3G01120)-RELATED"/>
    <property type="match status" value="1"/>
</dbReference>
<feature type="compositionally biased region" description="Polar residues" evidence="6">
    <location>
        <begin position="15"/>
        <end position="37"/>
    </location>
</feature>
<evidence type="ECO:0000313" key="9">
    <source>
        <dbReference type="EMBL" id="OAX82790.1"/>
    </source>
</evidence>
<evidence type="ECO:0000256" key="2">
    <source>
        <dbReference type="ARBA" id="ARBA00008335"/>
    </source>
</evidence>
<dbReference type="InterPro" id="IPR036259">
    <property type="entry name" value="MFS_trans_sf"/>
</dbReference>
<feature type="transmembrane region" description="Helical" evidence="7">
    <location>
        <begin position="132"/>
        <end position="150"/>
    </location>
</feature>
<evidence type="ECO:0000256" key="4">
    <source>
        <dbReference type="ARBA" id="ARBA00022989"/>
    </source>
</evidence>
<dbReference type="GO" id="GO:0016020">
    <property type="term" value="C:membrane"/>
    <property type="evidence" value="ECO:0007669"/>
    <property type="project" value="UniProtKB-SubCell"/>
</dbReference>
<accession>A0A1B7P191</accession>
<keyword evidence="5 7" id="KW-0472">Membrane</keyword>
<evidence type="ECO:0000259" key="8">
    <source>
        <dbReference type="PROSITE" id="PS50850"/>
    </source>
</evidence>
<dbReference type="InterPro" id="IPR011701">
    <property type="entry name" value="MFS"/>
</dbReference>
<feature type="compositionally biased region" description="Basic and acidic residues" evidence="6">
    <location>
        <begin position="1"/>
        <end position="13"/>
    </location>
</feature>
<dbReference type="STRING" id="1658172.A0A1B7P191"/>
<dbReference type="PROSITE" id="PS50850">
    <property type="entry name" value="MFS"/>
    <property type="match status" value="1"/>
</dbReference>
<name>A0A1B7P191_9EURO</name>
<feature type="domain" description="Major facilitator superfamily (MFS) profile" evidence="8">
    <location>
        <begin position="96"/>
        <end position="208"/>
    </location>
</feature>
<dbReference type="Proteomes" id="UP000091918">
    <property type="component" value="Unassembled WGS sequence"/>
</dbReference>
<dbReference type="EMBL" id="LGUA01000255">
    <property type="protein sequence ID" value="OAX82790.1"/>
    <property type="molecule type" value="Genomic_DNA"/>
</dbReference>
<evidence type="ECO:0000256" key="3">
    <source>
        <dbReference type="ARBA" id="ARBA00022692"/>
    </source>
</evidence>
<feature type="transmembrane region" description="Helical" evidence="7">
    <location>
        <begin position="162"/>
        <end position="182"/>
    </location>
</feature>